<name>A0A090G733_MESPL</name>
<gene>
    <name evidence="3" type="primary">nosL</name>
    <name evidence="3" type="ORF">MPL3365_180230</name>
</gene>
<reference evidence="3 4" key="1">
    <citation type="submission" date="2014-08" db="EMBL/GenBank/DDBJ databases">
        <authorList>
            <person name="Moulin Lionel"/>
        </authorList>
    </citation>
    <scope>NUCLEOTIDE SEQUENCE [LARGE SCALE GENOMIC DNA]</scope>
</reference>
<keyword evidence="2" id="KW-0732">Signal</keyword>
<evidence type="ECO:0000313" key="4">
    <source>
        <dbReference type="Proteomes" id="UP000046122"/>
    </source>
</evidence>
<sequence>MIRATVLGALAAAALSILLAGCNQDIADLPKPPPQEPTATSVAYFCSMGLLEHGGPKAQAFRVGKSEPLWFSSVRDAVAFSILPGEPKDIVAIYVNDMAKVRNWDRPEAGAWVEAHDAWYAIGSDYNAGMGGKEAVPFSDENVARSFTAAHGGTIVRFDDIPEKYILESDESDGVADMSAGESKSPKPVVKQ</sequence>
<dbReference type="PROSITE" id="PS51257">
    <property type="entry name" value="PROKAR_LIPOPROTEIN"/>
    <property type="match status" value="1"/>
</dbReference>
<proteinExistence type="predicted"/>
<accession>A0A090G733</accession>
<dbReference type="Pfam" id="PF05573">
    <property type="entry name" value="NosL"/>
    <property type="match status" value="1"/>
</dbReference>
<dbReference type="InterPro" id="IPR008719">
    <property type="entry name" value="N2O_reductase_NosL"/>
</dbReference>
<organism evidence="3 4">
    <name type="scientific">Mesorhizobium plurifarium</name>
    <dbReference type="NCBI Taxonomy" id="69974"/>
    <lineage>
        <taxon>Bacteria</taxon>
        <taxon>Pseudomonadati</taxon>
        <taxon>Pseudomonadota</taxon>
        <taxon>Alphaproteobacteria</taxon>
        <taxon>Hyphomicrobiales</taxon>
        <taxon>Phyllobacteriaceae</taxon>
        <taxon>Mesorhizobium</taxon>
    </lineage>
</organism>
<dbReference type="PANTHER" id="PTHR41247:SF1">
    <property type="entry name" value="HTH-TYPE TRANSCRIPTIONAL REPRESSOR YCNK"/>
    <property type="match status" value="1"/>
</dbReference>
<evidence type="ECO:0000256" key="1">
    <source>
        <dbReference type="SAM" id="MobiDB-lite"/>
    </source>
</evidence>
<evidence type="ECO:0000256" key="2">
    <source>
        <dbReference type="SAM" id="SignalP"/>
    </source>
</evidence>
<dbReference type="Gene3D" id="3.30.70.2060">
    <property type="match status" value="1"/>
</dbReference>
<evidence type="ECO:0000313" key="3">
    <source>
        <dbReference type="EMBL" id="CDX53629.1"/>
    </source>
</evidence>
<dbReference type="SUPFAM" id="SSF160387">
    <property type="entry name" value="NosL/MerB-like"/>
    <property type="match status" value="1"/>
</dbReference>
<feature type="region of interest" description="Disordered" evidence="1">
    <location>
        <begin position="170"/>
        <end position="192"/>
    </location>
</feature>
<protein>
    <submittedName>
        <fullName evidence="3">Nitrous oxide reductase accessory protein NosL (Required for nitrous oxide reduction)</fullName>
    </submittedName>
</protein>
<dbReference type="Proteomes" id="UP000046122">
    <property type="component" value="Unassembled WGS sequence"/>
</dbReference>
<feature type="signal peptide" evidence="2">
    <location>
        <begin position="1"/>
        <end position="27"/>
    </location>
</feature>
<dbReference type="Gene3D" id="3.30.70.2050">
    <property type="match status" value="1"/>
</dbReference>
<dbReference type="PANTHER" id="PTHR41247">
    <property type="entry name" value="HTH-TYPE TRANSCRIPTIONAL REPRESSOR YCNK"/>
    <property type="match status" value="1"/>
</dbReference>
<dbReference type="EMBL" id="CCNE01000010">
    <property type="protein sequence ID" value="CDX53629.1"/>
    <property type="molecule type" value="Genomic_DNA"/>
</dbReference>
<dbReference type="AlphaFoldDB" id="A0A090G733"/>
<feature type="chain" id="PRO_5001856432" evidence="2">
    <location>
        <begin position="28"/>
        <end position="192"/>
    </location>
</feature>